<comment type="catalytic activity">
    <reaction evidence="1">
        <text>ATP + H2O = ADP + phosphate + H(+)</text>
        <dbReference type="Rhea" id="RHEA:13065"/>
        <dbReference type="ChEBI" id="CHEBI:15377"/>
        <dbReference type="ChEBI" id="CHEBI:15378"/>
        <dbReference type="ChEBI" id="CHEBI:30616"/>
        <dbReference type="ChEBI" id="CHEBI:43474"/>
        <dbReference type="ChEBI" id="CHEBI:456216"/>
        <dbReference type="EC" id="5.6.2.3"/>
    </reaction>
</comment>
<evidence type="ECO:0000259" key="2">
    <source>
        <dbReference type="Pfam" id="PF05970"/>
    </source>
</evidence>
<evidence type="ECO:0000259" key="4">
    <source>
        <dbReference type="Pfam" id="PF21530"/>
    </source>
</evidence>
<dbReference type="GO" id="GO:0000723">
    <property type="term" value="P:telomere maintenance"/>
    <property type="evidence" value="ECO:0007669"/>
    <property type="project" value="InterPro"/>
</dbReference>
<dbReference type="GO" id="GO:0006281">
    <property type="term" value="P:DNA repair"/>
    <property type="evidence" value="ECO:0007669"/>
    <property type="project" value="UniProtKB-KW"/>
</dbReference>
<protein>
    <recommendedName>
        <fullName evidence="1">ATP-dependent DNA helicase</fullName>
        <ecNumber evidence="1">5.6.2.3</ecNumber>
    </recommendedName>
</protein>
<dbReference type="EMBL" id="CM000834">
    <property type="protein sequence ID" value="KRH75025.1"/>
    <property type="molecule type" value="Genomic_DNA"/>
</dbReference>
<dbReference type="Pfam" id="PF21530">
    <property type="entry name" value="Pif1_2B_dom"/>
    <property type="match status" value="1"/>
</dbReference>
<keyword evidence="1" id="KW-0234">DNA repair</keyword>
<evidence type="ECO:0000259" key="3">
    <source>
        <dbReference type="Pfam" id="PF14214"/>
    </source>
</evidence>
<reference evidence="5 6" key="1">
    <citation type="journal article" date="2010" name="Nature">
        <title>Genome sequence of the palaeopolyploid soybean.</title>
        <authorList>
            <person name="Schmutz J."/>
            <person name="Cannon S.B."/>
            <person name="Schlueter J."/>
            <person name="Ma J."/>
            <person name="Mitros T."/>
            <person name="Nelson W."/>
            <person name="Hyten D.L."/>
            <person name="Song Q."/>
            <person name="Thelen J.J."/>
            <person name="Cheng J."/>
            <person name="Xu D."/>
            <person name="Hellsten U."/>
            <person name="May G.D."/>
            <person name="Yu Y."/>
            <person name="Sakurai T."/>
            <person name="Umezawa T."/>
            <person name="Bhattacharyya M.K."/>
            <person name="Sandhu D."/>
            <person name="Valliyodan B."/>
            <person name="Lindquist E."/>
            <person name="Peto M."/>
            <person name="Grant D."/>
            <person name="Shu S."/>
            <person name="Goodstein D."/>
            <person name="Barry K."/>
            <person name="Futrell-Griggs M."/>
            <person name="Abernathy B."/>
            <person name="Du J."/>
            <person name="Tian Z."/>
            <person name="Zhu L."/>
            <person name="Gill N."/>
            <person name="Joshi T."/>
            <person name="Libault M."/>
            <person name="Sethuraman A."/>
            <person name="Zhang X.-C."/>
            <person name="Shinozaki K."/>
            <person name="Nguyen H.T."/>
            <person name="Wing R.A."/>
            <person name="Cregan P."/>
            <person name="Specht J."/>
            <person name="Grimwood J."/>
            <person name="Rokhsar D."/>
            <person name="Stacey G."/>
            <person name="Shoemaker R.C."/>
            <person name="Jackson S.A."/>
        </authorList>
    </citation>
    <scope>NUCLEOTIDE SEQUENCE [LARGE SCALE GENOMIC DNA]</scope>
    <source>
        <strain evidence="6">cv. Williams 82</strain>
        <tissue evidence="5">Callus</tissue>
    </source>
</reference>
<gene>
    <name evidence="5" type="ORF">GLYMA_01G057800</name>
</gene>
<sequence length="777" mass="90039">MDGRIYNLLTVSEVTTLIGLQRINEIHGNYLGLGLQYPILFPYGEDGYMSDVQHRSMDESQQRKRNRVTLREFLCFRLQTRKNEAQTLLGSRRHFQQFVVDGYNMKEYERLHYIKSHQKNLCVDKYCCLNTSQEQNQFQPSIQGKHIVLPSSFVGDIYTIEFQKRGLPHTHILLFLHSSNKYPSPMDIEKIISTEISNKNSDPDLYECVKNHMVHGPCGIANRKSPYLKDGHCSKFFPKKRNDRNVNKKNGIQLDNRYVVPYNPHLQLKYRAHINVEWCNQSTSIKYLFEYINKGYNRITTAIPVGEYLHSQYMEEHLLFKKMLEFVYTIGRLYWVPPTSGELFYLRMMLFFAKGPCSYEEIKTIAGTVYPTSHDACFAMSFLHDDREYIDAIKEANSWGSGHYLRKLFVTMLISNSINRPEHVWEQTRHHLIDAILHEQSRVSNIPDDVDLKNLVVLHIKSLLQANRKSLRYYPPMPYTTRYEQRKTYDTIMNAISIQFGQMFFLYGYGGTNKKFMWRTLSVTLRLQGGKIAHSKFCIPIPTLQNSTCNIHQGSEVVEPLKFIKLIIWDETSFRSDIINATINSSYLWEFCQVLKLKVNMWIKQCNGQISLPNYGHADIQIPYEFLIQDYTDPIPAIVQTIYPNLANQYLNIDFLQSRSILASNIEKQILGEEIEYLSSDLVDMSDTVDSPAFEAITAEFLNTLKTTSIPNHSIKLKSGTPIMLIRNIDQAEGLCNGTRVTITRLANQVIKAKIIASKNIGSLIYVPRISMAVRAD</sequence>
<reference evidence="6" key="2">
    <citation type="submission" date="2018-02" db="UniProtKB">
        <authorList>
            <consortium name="EnsemblPlants"/>
        </authorList>
    </citation>
    <scope>IDENTIFICATION</scope>
    <source>
        <strain evidence="6">Williams 82</strain>
    </source>
</reference>
<proteinExistence type="inferred from homology"/>
<dbReference type="Pfam" id="PF14214">
    <property type="entry name" value="Helitron_like_N"/>
    <property type="match status" value="1"/>
</dbReference>
<dbReference type="PANTHER" id="PTHR10492:SF78">
    <property type="entry name" value="ATP-DEPENDENT DNA HELICASE"/>
    <property type="match status" value="1"/>
</dbReference>
<dbReference type="SMR" id="K7K221"/>
<dbReference type="AlphaFoldDB" id="K7K221"/>
<dbReference type="InterPro" id="IPR010285">
    <property type="entry name" value="DNA_helicase_pif1-like_DEAD"/>
</dbReference>
<accession>K7K221</accession>
<dbReference type="InterPro" id="IPR049163">
    <property type="entry name" value="Pif1-like_2B_dom"/>
</dbReference>
<keyword evidence="1" id="KW-0227">DNA damage</keyword>
<feature type="domain" description="DNA helicase Pif1-like 2B" evidence="4">
    <location>
        <begin position="700"/>
        <end position="746"/>
    </location>
</feature>
<evidence type="ECO:0000313" key="6">
    <source>
        <dbReference type="EnsemblPlants" id="KRH75025"/>
    </source>
</evidence>
<comment type="similarity">
    <text evidence="1">Belongs to the helicase family.</text>
</comment>
<evidence type="ECO:0000313" key="5">
    <source>
        <dbReference type="EMBL" id="KRH75025.1"/>
    </source>
</evidence>
<keyword evidence="1" id="KW-0347">Helicase</keyword>
<evidence type="ECO:0000313" key="7">
    <source>
        <dbReference type="Proteomes" id="UP000008827"/>
    </source>
</evidence>
<dbReference type="STRING" id="3847.K7K221"/>
<dbReference type="HOGENOM" id="CLU_001324_0_1_1"/>
<dbReference type="PANTHER" id="PTHR10492">
    <property type="match status" value="1"/>
</dbReference>
<dbReference type="EnsemblPlants" id="KRH75025">
    <property type="protein sequence ID" value="KRH75025"/>
    <property type="gene ID" value="GLYMA_01G057800"/>
</dbReference>
<keyword evidence="1" id="KW-0067">ATP-binding</keyword>
<dbReference type="EC" id="5.6.2.3" evidence="1"/>
<dbReference type="PaxDb" id="3847-GLYMA01G07053.1"/>
<feature type="domain" description="DNA helicase Pif1-like DEAD-box helicase" evidence="2">
    <location>
        <begin position="525"/>
        <end position="574"/>
    </location>
</feature>
<dbReference type="Pfam" id="PF05970">
    <property type="entry name" value="PIF1"/>
    <property type="match status" value="1"/>
</dbReference>
<dbReference type="GO" id="GO:0006310">
    <property type="term" value="P:DNA recombination"/>
    <property type="evidence" value="ECO:0007669"/>
    <property type="project" value="UniProtKB-KW"/>
</dbReference>
<dbReference type="InterPro" id="IPR025476">
    <property type="entry name" value="Helitron_helicase-like"/>
</dbReference>
<comment type="cofactor">
    <cofactor evidence="1">
        <name>Mg(2+)</name>
        <dbReference type="ChEBI" id="CHEBI:18420"/>
    </cofactor>
</comment>
<reference evidence="5" key="3">
    <citation type="submission" date="2018-07" db="EMBL/GenBank/DDBJ databases">
        <title>WGS assembly of Glycine max.</title>
        <authorList>
            <person name="Schmutz J."/>
            <person name="Cannon S."/>
            <person name="Schlueter J."/>
            <person name="Ma J."/>
            <person name="Mitros T."/>
            <person name="Nelson W."/>
            <person name="Hyten D."/>
            <person name="Song Q."/>
            <person name="Thelen J."/>
            <person name="Cheng J."/>
            <person name="Xu D."/>
            <person name="Hellsten U."/>
            <person name="May G."/>
            <person name="Yu Y."/>
            <person name="Sakurai T."/>
            <person name="Umezawa T."/>
            <person name="Bhattacharyya M."/>
            <person name="Sandhu D."/>
            <person name="Valliyodan B."/>
            <person name="Lindquist E."/>
            <person name="Peto M."/>
            <person name="Grant D."/>
            <person name="Shu S."/>
            <person name="Goodstein D."/>
            <person name="Barry K."/>
            <person name="Futrell-Griggs M."/>
            <person name="Abernathy B."/>
            <person name="Du J."/>
            <person name="Tian Z."/>
            <person name="Zhu L."/>
            <person name="Gill N."/>
            <person name="Joshi T."/>
            <person name="Libault M."/>
            <person name="Sethuraman A."/>
            <person name="Zhang X."/>
            <person name="Shinozaki K."/>
            <person name="Nguyen H."/>
            <person name="Wing R."/>
            <person name="Cregan P."/>
            <person name="Specht J."/>
            <person name="Grimwood J."/>
            <person name="Rokhsar D."/>
            <person name="Stacey G."/>
            <person name="Shoemaker R."/>
            <person name="Jackson S."/>
        </authorList>
    </citation>
    <scope>NUCLEOTIDE SEQUENCE</scope>
    <source>
        <tissue evidence="5">Callus</tissue>
    </source>
</reference>
<keyword evidence="1" id="KW-0233">DNA recombination</keyword>
<dbReference type="eggNOG" id="KOG0987">
    <property type="taxonomic scope" value="Eukaryota"/>
</dbReference>
<keyword evidence="1" id="KW-0547">Nucleotide-binding</keyword>
<dbReference type="GO" id="GO:0016787">
    <property type="term" value="F:hydrolase activity"/>
    <property type="evidence" value="ECO:0007669"/>
    <property type="project" value="UniProtKB-KW"/>
</dbReference>
<name>K7K221_SOYBN</name>
<dbReference type="Proteomes" id="UP000008827">
    <property type="component" value="Chromosome 1"/>
</dbReference>
<feature type="domain" description="Helitron helicase-like" evidence="3">
    <location>
        <begin position="74"/>
        <end position="155"/>
    </location>
</feature>
<keyword evidence="1" id="KW-0378">Hydrolase</keyword>
<organism evidence="6">
    <name type="scientific">Glycine max</name>
    <name type="common">Soybean</name>
    <name type="synonym">Glycine hispida</name>
    <dbReference type="NCBI Taxonomy" id="3847"/>
    <lineage>
        <taxon>Eukaryota</taxon>
        <taxon>Viridiplantae</taxon>
        <taxon>Streptophyta</taxon>
        <taxon>Embryophyta</taxon>
        <taxon>Tracheophyta</taxon>
        <taxon>Spermatophyta</taxon>
        <taxon>Magnoliopsida</taxon>
        <taxon>eudicotyledons</taxon>
        <taxon>Gunneridae</taxon>
        <taxon>Pentapetalae</taxon>
        <taxon>rosids</taxon>
        <taxon>fabids</taxon>
        <taxon>Fabales</taxon>
        <taxon>Fabaceae</taxon>
        <taxon>Papilionoideae</taxon>
        <taxon>50 kb inversion clade</taxon>
        <taxon>NPAAA clade</taxon>
        <taxon>indigoferoid/millettioid clade</taxon>
        <taxon>Phaseoleae</taxon>
        <taxon>Glycine</taxon>
        <taxon>Glycine subgen. Soja</taxon>
    </lineage>
</organism>
<dbReference type="GO" id="GO:0043139">
    <property type="term" value="F:5'-3' DNA helicase activity"/>
    <property type="evidence" value="ECO:0007669"/>
    <property type="project" value="UniProtKB-EC"/>
</dbReference>
<dbReference type="Gramene" id="KRH75025">
    <property type="protein sequence ID" value="KRH75025"/>
    <property type="gene ID" value="GLYMA_01G057800"/>
</dbReference>
<keyword evidence="7" id="KW-1185">Reference proteome</keyword>
<dbReference type="InParanoid" id="K7K221"/>
<dbReference type="OMA" id="PRISMAV"/>
<evidence type="ECO:0000256" key="1">
    <source>
        <dbReference type="RuleBase" id="RU363044"/>
    </source>
</evidence>
<dbReference type="GO" id="GO:0005524">
    <property type="term" value="F:ATP binding"/>
    <property type="evidence" value="ECO:0007669"/>
    <property type="project" value="UniProtKB-KW"/>
</dbReference>